<dbReference type="Pfam" id="PF06047">
    <property type="entry name" value="Nkap_C"/>
    <property type="match status" value="1"/>
</dbReference>
<evidence type="ECO:0000313" key="6">
    <source>
        <dbReference type="Proteomes" id="UP000005242"/>
    </source>
</evidence>
<gene>
    <name evidence="5" type="ORF">WALSEDRAFT_66340</name>
</gene>
<dbReference type="RefSeq" id="XP_006960508.1">
    <property type="nucleotide sequence ID" value="XM_006960446.1"/>
</dbReference>
<accession>I4Y684</accession>
<reference evidence="5 6" key="1">
    <citation type="journal article" date="2012" name="Fungal Genet. Biol.">
        <title>The genome of the xerotolerant mold Wallemia sebi reveals adaptations to osmotic stress and suggests cryptic sexual reproduction.</title>
        <authorList>
            <person name="Padamsee M."/>
            <person name="Kumar T.K.A."/>
            <person name="Riley R."/>
            <person name="Binder M."/>
            <person name="Boyd A."/>
            <person name="Calvo A.M."/>
            <person name="Furukawa K."/>
            <person name="Hesse C."/>
            <person name="Hohmann S."/>
            <person name="James T.Y."/>
            <person name="LaButti K."/>
            <person name="Lapidus A."/>
            <person name="Lindquist E."/>
            <person name="Lucas S."/>
            <person name="Miller K."/>
            <person name="Shantappa S."/>
            <person name="Grigoriev I.V."/>
            <person name="Hibbett D.S."/>
            <person name="McLaughlin D.J."/>
            <person name="Spatafora J.W."/>
            <person name="Aime M.C."/>
        </authorList>
    </citation>
    <scope>NUCLEOTIDE SEQUENCE [LARGE SCALE GENOMIC DNA]</scope>
    <source>
        <strain evidence="6">ATCC MYA-4683 / CBS 633.66</strain>
    </source>
</reference>
<evidence type="ECO:0000313" key="5">
    <source>
        <dbReference type="EMBL" id="EIM19476.1"/>
    </source>
</evidence>
<evidence type="ECO:0000256" key="1">
    <source>
        <dbReference type="ARBA" id="ARBA00009313"/>
    </source>
</evidence>
<dbReference type="eggNOG" id="KOG2812">
    <property type="taxonomic scope" value="Eukaryota"/>
</dbReference>
<dbReference type="OrthoDB" id="273141at2759"/>
<dbReference type="STRING" id="671144.I4Y684"/>
<dbReference type="InterPro" id="IPR009269">
    <property type="entry name" value="NKAP_C"/>
</dbReference>
<dbReference type="OMA" id="MSEREYG"/>
<feature type="region of interest" description="Disordered" evidence="3">
    <location>
        <begin position="85"/>
        <end position="164"/>
    </location>
</feature>
<sequence>MSNDQINKADIVSESSGHSIDKTADEYDRRRSRREEDYNERRNRNRRGSPRYGNTRALVPPKFEGEPGSTRWIESRAEYRKNVKFSIWPPSPPGPTFASLSPPSRDTQKRRHKSGYERRHKHRRKHDDEQRRHERENEKTSDTALSTNEYANYDEDIGPAPLPEDLIKLRERDYGSDMLRGEGSAMAQYVQEGERIPRRGEIGLESNDIDKFEQAGYVMSGNRHKKMNEVRVRKENQVYSAEEKRKMLKQSAEERLKKENEIVASFRELVSEKLSDSKEKK</sequence>
<dbReference type="GeneID" id="18475108"/>
<dbReference type="KEGG" id="wse:WALSEDRAFT_66340"/>
<organism evidence="5 6">
    <name type="scientific">Wallemia mellicola (strain ATCC MYA-4683 / CBS 633.66)</name>
    <name type="common">Wallemia sebi (CBS 633.66)</name>
    <dbReference type="NCBI Taxonomy" id="671144"/>
    <lineage>
        <taxon>Eukaryota</taxon>
        <taxon>Fungi</taxon>
        <taxon>Dikarya</taxon>
        <taxon>Basidiomycota</taxon>
        <taxon>Wallemiomycotina</taxon>
        <taxon>Wallemiomycetes</taxon>
        <taxon>Wallemiales</taxon>
        <taxon>Wallemiaceae</taxon>
        <taxon>Wallemia</taxon>
    </lineage>
</organism>
<evidence type="ECO:0000256" key="3">
    <source>
        <dbReference type="SAM" id="MobiDB-lite"/>
    </source>
</evidence>
<feature type="compositionally biased region" description="Basic residues" evidence="3">
    <location>
        <begin position="108"/>
        <end position="125"/>
    </location>
</feature>
<dbReference type="GO" id="GO:0005634">
    <property type="term" value="C:nucleus"/>
    <property type="evidence" value="ECO:0007669"/>
    <property type="project" value="TreeGrafter"/>
</dbReference>
<dbReference type="HOGENOM" id="CLU_032439_4_0_1"/>
<evidence type="ECO:0000259" key="4">
    <source>
        <dbReference type="Pfam" id="PF06047"/>
    </source>
</evidence>
<feature type="compositionally biased region" description="Basic and acidic residues" evidence="3">
    <location>
        <begin position="126"/>
        <end position="141"/>
    </location>
</feature>
<comment type="similarity">
    <text evidence="1">Belongs to the NKAP family.</text>
</comment>
<dbReference type="AlphaFoldDB" id="I4Y684"/>
<feature type="domain" description="NF-kappa-B-activating protein C-terminal" evidence="4">
    <location>
        <begin position="172"/>
        <end position="271"/>
    </location>
</feature>
<dbReference type="Proteomes" id="UP000005242">
    <property type="component" value="Unassembled WGS sequence"/>
</dbReference>
<dbReference type="PANTHER" id="PTHR13087">
    <property type="entry name" value="NF-KAPPA B ACTIVATING PROTEIN"/>
    <property type="match status" value="1"/>
</dbReference>
<keyword evidence="6" id="KW-1185">Reference proteome</keyword>
<dbReference type="InterPro" id="IPR040466">
    <property type="entry name" value="NKAP"/>
</dbReference>
<evidence type="ECO:0000256" key="2">
    <source>
        <dbReference type="SAM" id="Coils"/>
    </source>
</evidence>
<name>I4Y684_WALMC</name>
<feature type="compositionally biased region" description="Basic and acidic residues" evidence="3">
    <location>
        <begin position="19"/>
        <end position="42"/>
    </location>
</feature>
<keyword evidence="2" id="KW-0175">Coiled coil</keyword>
<dbReference type="InParanoid" id="I4Y684"/>
<feature type="coiled-coil region" evidence="2">
    <location>
        <begin position="241"/>
        <end position="269"/>
    </location>
</feature>
<proteinExistence type="inferred from homology"/>
<dbReference type="GO" id="GO:0010468">
    <property type="term" value="P:regulation of gene expression"/>
    <property type="evidence" value="ECO:0007669"/>
    <property type="project" value="TreeGrafter"/>
</dbReference>
<dbReference type="PANTHER" id="PTHR13087:SF0">
    <property type="entry name" value="NFKB ACTIVATING PROTEIN LIKE"/>
    <property type="match status" value="1"/>
</dbReference>
<dbReference type="GO" id="GO:0003682">
    <property type="term" value="F:chromatin binding"/>
    <property type="evidence" value="ECO:0007669"/>
    <property type="project" value="InterPro"/>
</dbReference>
<dbReference type="EMBL" id="JH668250">
    <property type="protein sequence ID" value="EIM19476.1"/>
    <property type="molecule type" value="Genomic_DNA"/>
</dbReference>
<protein>
    <submittedName>
        <fullName evidence="5">DUF926-domain-containing protein</fullName>
    </submittedName>
</protein>
<feature type="region of interest" description="Disordered" evidence="3">
    <location>
        <begin position="1"/>
        <end position="71"/>
    </location>
</feature>